<sequence>MLQNELKAMLNEEECIGVPADEEYQEYLIDYILDENLFENELSDYCVFPIGYNQSIIYIKSDNPLTGGDRRFRYNMIPKCYGLMASEALEETGVLRVRRSPQLGYRGGGTLVAIIDTGIKLDDSLFLYEDGSSKVVSLWDQSDQRGTRPEGFLYGTEWTREEINNILQSDMDTGSNRKDEKNDSDNISSNSKNNVRKLPNDENGHGTFLAAIAAGREDIDQIFSGVAPDAELVVVKLKQSKKYLREFYSIPDGVWSCQEDDVMLAVRYVINVANKLGKPISICLGIGTNLGGHNGANSLERYISYLSLLPKISFHLAGGNEGISGHHFHGTIRRGEQYQTVDFNVAEGENGFVMELWGDEPNVYTIGILSPGGENIERMQLKMGEFRSVRFFPEDTLLEIRSFPGATIGGSQVIRMNFKNIVSGIWKLFVYGTGNGEKQYDIWLPISNFLKEETVFINPSSEQTVTSPGNAQYALAYAAYDVATGGLYVRASKGYTRDGRIVPDLAAPGVSVGIPGVSRITGAGERAISRERVRSGSSVAAAFGAGIGALMQEWAFVVGYDPFMNGQNMRTYLIQGAVKDGPYEYPNREWGYGKINIYNTLLEQRF</sequence>
<evidence type="ECO:0000259" key="6">
    <source>
        <dbReference type="Pfam" id="PF00082"/>
    </source>
</evidence>
<evidence type="ECO:0000256" key="4">
    <source>
        <dbReference type="ARBA" id="ARBA00022825"/>
    </source>
</evidence>
<dbReference type="GO" id="GO:0004252">
    <property type="term" value="F:serine-type endopeptidase activity"/>
    <property type="evidence" value="ECO:0007669"/>
    <property type="project" value="InterPro"/>
</dbReference>
<dbReference type="Gene3D" id="2.60.120.1290">
    <property type="match status" value="1"/>
</dbReference>
<comment type="similarity">
    <text evidence="1">Belongs to the peptidase S8 family.</text>
</comment>
<dbReference type="InterPro" id="IPR000209">
    <property type="entry name" value="Peptidase_S8/S53_dom"/>
</dbReference>
<dbReference type="SUPFAM" id="SSF52743">
    <property type="entry name" value="Subtilisin-like"/>
    <property type="match status" value="1"/>
</dbReference>
<dbReference type="InterPro" id="IPR015500">
    <property type="entry name" value="Peptidase_S8_subtilisin-rel"/>
</dbReference>
<dbReference type="OrthoDB" id="9762689at2"/>
<feature type="domain" description="Peptidase S8/S53" evidence="6">
    <location>
        <begin position="427"/>
        <end position="593"/>
    </location>
</feature>
<dbReference type="GO" id="GO:0005615">
    <property type="term" value="C:extracellular space"/>
    <property type="evidence" value="ECO:0007669"/>
    <property type="project" value="TreeGrafter"/>
</dbReference>
<dbReference type="Pfam" id="PF00082">
    <property type="entry name" value="Peptidase_S8"/>
    <property type="match status" value="2"/>
</dbReference>
<evidence type="ECO:0000256" key="2">
    <source>
        <dbReference type="ARBA" id="ARBA00022670"/>
    </source>
</evidence>
<evidence type="ECO:0000256" key="1">
    <source>
        <dbReference type="ARBA" id="ARBA00011073"/>
    </source>
</evidence>
<evidence type="ECO:0000256" key="5">
    <source>
        <dbReference type="SAM" id="MobiDB-lite"/>
    </source>
</evidence>
<dbReference type="InterPro" id="IPR017310">
    <property type="entry name" value="Pept_S8A_subtilisin_clostridia"/>
</dbReference>
<dbReference type="PIRSF" id="PIRSF037894">
    <property type="entry name" value="Subtilisin_rel_CspABC"/>
    <property type="match status" value="1"/>
</dbReference>
<dbReference type="Gene3D" id="3.40.50.200">
    <property type="entry name" value="Peptidase S8/S53 domain"/>
    <property type="match status" value="1"/>
</dbReference>
<accession>A0A173UYR6</accession>
<evidence type="ECO:0000313" key="8">
    <source>
        <dbReference type="Proteomes" id="UP000095390"/>
    </source>
</evidence>
<feature type="domain" description="Peptidase S8/S53" evidence="6">
    <location>
        <begin position="107"/>
        <end position="241"/>
    </location>
</feature>
<keyword evidence="3" id="KW-0378">Hydrolase</keyword>
<dbReference type="PANTHER" id="PTHR43806:SF11">
    <property type="entry name" value="CEREVISIN-RELATED"/>
    <property type="match status" value="1"/>
</dbReference>
<organism evidence="7 8">
    <name type="scientific">Anaerobutyricum hallii</name>
    <dbReference type="NCBI Taxonomy" id="39488"/>
    <lineage>
        <taxon>Bacteria</taxon>
        <taxon>Bacillati</taxon>
        <taxon>Bacillota</taxon>
        <taxon>Clostridia</taxon>
        <taxon>Lachnospirales</taxon>
        <taxon>Lachnospiraceae</taxon>
        <taxon>Anaerobutyricum</taxon>
    </lineage>
</organism>
<dbReference type="RefSeq" id="WP_055183320.1">
    <property type="nucleotide sequence ID" value="NZ_CYYC01000050.1"/>
</dbReference>
<protein>
    <submittedName>
        <fullName evidence="7">Type VII secretion-associated serine protease mycosin</fullName>
    </submittedName>
</protein>
<dbReference type="InterPro" id="IPR036852">
    <property type="entry name" value="Peptidase_S8/S53_dom_sf"/>
</dbReference>
<proteinExistence type="inferred from homology"/>
<dbReference type="InterPro" id="IPR050131">
    <property type="entry name" value="Peptidase_S8_subtilisin-like"/>
</dbReference>
<evidence type="ECO:0000256" key="3">
    <source>
        <dbReference type="ARBA" id="ARBA00022801"/>
    </source>
</evidence>
<dbReference type="InterPro" id="IPR023827">
    <property type="entry name" value="Peptidase_S8_Asp-AS"/>
</dbReference>
<feature type="compositionally biased region" description="Basic and acidic residues" evidence="5">
    <location>
        <begin position="175"/>
        <end position="184"/>
    </location>
</feature>
<dbReference type="GO" id="GO:0006508">
    <property type="term" value="P:proteolysis"/>
    <property type="evidence" value="ECO:0007669"/>
    <property type="project" value="UniProtKB-KW"/>
</dbReference>
<feature type="region of interest" description="Disordered" evidence="5">
    <location>
        <begin position="168"/>
        <end position="201"/>
    </location>
</feature>
<keyword evidence="2 7" id="KW-0645">Protease</keyword>
<dbReference type="PROSITE" id="PS00136">
    <property type="entry name" value="SUBTILASE_ASP"/>
    <property type="match status" value="1"/>
</dbReference>
<evidence type="ECO:0000313" key="7">
    <source>
        <dbReference type="EMBL" id="CUN19185.1"/>
    </source>
</evidence>
<dbReference type="AlphaFoldDB" id="A0A173UYR6"/>
<dbReference type="InterPro" id="IPR034045">
    <property type="entry name" value="Pep_S8_CspA-like"/>
</dbReference>
<keyword evidence="4" id="KW-0720">Serine protease</keyword>
<dbReference type="Proteomes" id="UP000095390">
    <property type="component" value="Unassembled WGS sequence"/>
</dbReference>
<dbReference type="CDD" id="cd07478">
    <property type="entry name" value="Peptidases_S8_CspA-like"/>
    <property type="match status" value="1"/>
</dbReference>
<dbReference type="PANTHER" id="PTHR43806">
    <property type="entry name" value="PEPTIDASE S8"/>
    <property type="match status" value="1"/>
</dbReference>
<dbReference type="EMBL" id="CYYC01000050">
    <property type="protein sequence ID" value="CUN19185.1"/>
    <property type="molecule type" value="Genomic_DNA"/>
</dbReference>
<dbReference type="PRINTS" id="PR00723">
    <property type="entry name" value="SUBTILISIN"/>
</dbReference>
<reference evidence="7 8" key="1">
    <citation type="submission" date="2015-09" db="EMBL/GenBank/DDBJ databases">
        <authorList>
            <consortium name="Pathogen Informatics"/>
        </authorList>
    </citation>
    <scope>NUCLEOTIDE SEQUENCE [LARGE SCALE GENOMIC DNA]</scope>
    <source>
        <strain evidence="7 8">2789STDY5834966</strain>
    </source>
</reference>
<gene>
    <name evidence="7" type="ORF">ERS852578_02781</name>
</gene>
<name>A0A173UYR6_9FIRM</name>